<dbReference type="EMBL" id="PJZF01000024">
    <property type="protein sequence ID" value="PLR31686.1"/>
    <property type="molecule type" value="Genomic_DNA"/>
</dbReference>
<dbReference type="GO" id="GO:0005829">
    <property type="term" value="C:cytosol"/>
    <property type="evidence" value="ECO:0007669"/>
    <property type="project" value="TreeGrafter"/>
</dbReference>
<dbReference type="PROSITE" id="PS51318">
    <property type="entry name" value="TAT"/>
    <property type="match status" value="1"/>
</dbReference>
<dbReference type="GO" id="GO:0019748">
    <property type="term" value="P:secondary metabolic process"/>
    <property type="evidence" value="ECO:0007669"/>
    <property type="project" value="TreeGrafter"/>
</dbReference>
<evidence type="ECO:0000313" key="4">
    <source>
        <dbReference type="EMBL" id="PLR31686.1"/>
    </source>
</evidence>
<keyword evidence="2" id="KW-0732">Signal</keyword>
<keyword evidence="5" id="KW-1185">Reference proteome</keyword>
<protein>
    <submittedName>
        <fullName evidence="4">Amidohydrolase</fullName>
    </submittedName>
</protein>
<evidence type="ECO:0000259" key="3">
    <source>
        <dbReference type="Pfam" id="PF04909"/>
    </source>
</evidence>
<gene>
    <name evidence="4" type="ORF">CYR55_20220</name>
</gene>
<accession>A0A2N5DWR5</accession>
<dbReference type="InterPro" id="IPR006311">
    <property type="entry name" value="TAT_signal"/>
</dbReference>
<keyword evidence="1" id="KW-0456">Lyase</keyword>
<comment type="caution">
    <text evidence="4">The sequence shown here is derived from an EMBL/GenBank/DDBJ whole genome shotgun (WGS) entry which is preliminary data.</text>
</comment>
<organism evidence="4 5">
    <name type="scientific">Chimaeribacter californicus</name>
    <dbReference type="NCBI Taxonomy" id="2060067"/>
    <lineage>
        <taxon>Bacteria</taxon>
        <taxon>Pseudomonadati</taxon>
        <taxon>Pseudomonadota</taxon>
        <taxon>Gammaproteobacteria</taxon>
        <taxon>Enterobacterales</taxon>
        <taxon>Yersiniaceae</taxon>
        <taxon>Chimaeribacter</taxon>
    </lineage>
</organism>
<feature type="chain" id="PRO_5014613482" evidence="2">
    <location>
        <begin position="31"/>
        <end position="363"/>
    </location>
</feature>
<keyword evidence="4" id="KW-0378">Hydrolase</keyword>
<dbReference type="InterPro" id="IPR006680">
    <property type="entry name" value="Amidohydro-rel"/>
</dbReference>
<feature type="domain" description="Amidohydrolase-related" evidence="3">
    <location>
        <begin position="88"/>
        <end position="362"/>
    </location>
</feature>
<sequence>MSNRRAFIRSAAVTAAAAGSGLLLPGVAGARSAPQPTPVPAPVPPHRIIALEEHFILPEFVDYLAETKQNIRPALFDKVVPILSDFGARRLDVMDSNGVDFAVLSLSGPGVQIEPETARAVRLARLANDRLAEEVAKKPTRYGGFAHLALQDPNAAADELERCVTQLKFQGALVNGETNGVYLDDRRYDIFWERVQALNVPVYLHPGNPPDKSHMYSDHPEMWGPVWSWAVETCSHALRLVFSGVFERFPRAQVILGHMGETLPIQLWRLDSRIAISNTTHTLPHPPSHYLKQNIRLTTSGVCSDSALRCALDAFGTENVMFSIDYPFEDSKTAVAWIKRANLTEAERNAVAYGNAGRILHLA</sequence>
<dbReference type="Pfam" id="PF04909">
    <property type="entry name" value="Amidohydro_2"/>
    <property type="match status" value="1"/>
</dbReference>
<dbReference type="SUPFAM" id="SSF51556">
    <property type="entry name" value="Metallo-dependent hydrolases"/>
    <property type="match status" value="1"/>
</dbReference>
<dbReference type="GO" id="GO:0016787">
    <property type="term" value="F:hydrolase activity"/>
    <property type="evidence" value="ECO:0007669"/>
    <property type="project" value="UniProtKB-KW"/>
</dbReference>
<dbReference type="Gene3D" id="3.20.20.140">
    <property type="entry name" value="Metal-dependent hydrolases"/>
    <property type="match status" value="1"/>
</dbReference>
<evidence type="ECO:0000313" key="5">
    <source>
        <dbReference type="Proteomes" id="UP000234240"/>
    </source>
</evidence>
<reference evidence="4 5" key="1">
    <citation type="submission" date="2017-12" db="EMBL/GenBank/DDBJ databases">
        <title>Characterization of six clinical isolates of Enterochimera gen. nov., a novel genus of the Yersiniaciae family and the three species Enterochimera arupensis sp. nov., Enterochimera coloradensis sp. nov, and Enterochimera californica sp. nov.</title>
        <authorList>
            <person name="Rossi A."/>
            <person name="Fisher M."/>
        </authorList>
    </citation>
    <scope>NUCLEOTIDE SEQUENCE [LARGE SCALE GENOMIC DNA]</scope>
    <source>
        <strain evidence="5">2015-Iso6</strain>
    </source>
</reference>
<dbReference type="PANTHER" id="PTHR21240">
    <property type="entry name" value="2-AMINO-3-CARBOXYLMUCONATE-6-SEMIALDEHYDE DECARBOXYLASE"/>
    <property type="match status" value="1"/>
</dbReference>
<dbReference type="InterPro" id="IPR032465">
    <property type="entry name" value="ACMSD"/>
</dbReference>
<dbReference type="InterPro" id="IPR032466">
    <property type="entry name" value="Metal_Hydrolase"/>
</dbReference>
<name>A0A2N5DWR5_9GAMM</name>
<evidence type="ECO:0000256" key="1">
    <source>
        <dbReference type="ARBA" id="ARBA00023239"/>
    </source>
</evidence>
<dbReference type="PANTHER" id="PTHR21240:SF30">
    <property type="entry name" value="AMIDOHYDROLASE-RELATED DOMAIN-CONTAINING PROTEIN-RELATED"/>
    <property type="match status" value="1"/>
</dbReference>
<evidence type="ECO:0000256" key="2">
    <source>
        <dbReference type="SAM" id="SignalP"/>
    </source>
</evidence>
<feature type="signal peptide" evidence="2">
    <location>
        <begin position="1"/>
        <end position="30"/>
    </location>
</feature>
<dbReference type="GO" id="GO:0016831">
    <property type="term" value="F:carboxy-lyase activity"/>
    <property type="evidence" value="ECO:0007669"/>
    <property type="project" value="InterPro"/>
</dbReference>
<dbReference type="Proteomes" id="UP000234240">
    <property type="component" value="Unassembled WGS sequence"/>
</dbReference>
<dbReference type="OrthoDB" id="149172at2"/>
<proteinExistence type="predicted"/>
<dbReference type="AlphaFoldDB" id="A0A2N5DWR5"/>